<dbReference type="GO" id="GO:0000793">
    <property type="term" value="C:condensed chromosome"/>
    <property type="evidence" value="ECO:0007669"/>
    <property type="project" value="TreeGrafter"/>
</dbReference>
<dbReference type="EMBL" id="CAKOGL010000004">
    <property type="protein sequence ID" value="CAH2085689.1"/>
    <property type="molecule type" value="Genomic_DNA"/>
</dbReference>
<evidence type="ECO:0000313" key="3">
    <source>
        <dbReference type="Proteomes" id="UP001153954"/>
    </source>
</evidence>
<dbReference type="GO" id="GO:0000014">
    <property type="term" value="F:single-stranded DNA endodeoxyribonuclease activity"/>
    <property type="evidence" value="ECO:0007669"/>
    <property type="project" value="TreeGrafter"/>
</dbReference>
<dbReference type="PANTHER" id="PTHR46060:SF2">
    <property type="entry name" value="HISTONE-LYSINE N-METHYLTRANSFERASE SETMAR"/>
    <property type="match status" value="1"/>
</dbReference>
<dbReference type="AlphaFoldDB" id="A0AAU9TJU5"/>
<evidence type="ECO:0000256" key="1">
    <source>
        <dbReference type="SAM" id="MobiDB-lite"/>
    </source>
</evidence>
<protein>
    <recommendedName>
        <fullName evidence="4">Histone-lysine N-methyltransferase SETMAR</fullName>
    </recommendedName>
</protein>
<dbReference type="GO" id="GO:0005634">
    <property type="term" value="C:nucleus"/>
    <property type="evidence" value="ECO:0007669"/>
    <property type="project" value="TreeGrafter"/>
</dbReference>
<reference evidence="2" key="1">
    <citation type="submission" date="2022-03" db="EMBL/GenBank/DDBJ databases">
        <authorList>
            <person name="Tunstrom K."/>
        </authorList>
    </citation>
    <scope>NUCLEOTIDE SEQUENCE</scope>
</reference>
<gene>
    <name evidence="2" type="ORF">EEDITHA_LOCUS2137</name>
</gene>
<keyword evidence="3" id="KW-1185">Reference proteome</keyword>
<dbReference type="Proteomes" id="UP001153954">
    <property type="component" value="Unassembled WGS sequence"/>
</dbReference>
<evidence type="ECO:0008006" key="4">
    <source>
        <dbReference type="Google" id="ProtNLM"/>
    </source>
</evidence>
<sequence>MVRGMPEELGVSFHVVFDDFKPAGVIHYNFLQLDQTITTESFCEEIDKKKPKIASAAGTGQHMRSDPAPRQRQSVNSQNTVRKLNELSVKVLLHPPYSLDLSSNDYHLFKDFDNFLTSGTFANQDLAKTAAIDFIESRTPNFYGDIMNRLVLRWQK</sequence>
<dbReference type="InterPro" id="IPR052709">
    <property type="entry name" value="Transposase-MT_Hybrid"/>
</dbReference>
<dbReference type="GO" id="GO:0044547">
    <property type="term" value="F:DNA topoisomerase binding"/>
    <property type="evidence" value="ECO:0007669"/>
    <property type="project" value="TreeGrafter"/>
</dbReference>
<dbReference type="GO" id="GO:0003690">
    <property type="term" value="F:double-stranded DNA binding"/>
    <property type="evidence" value="ECO:0007669"/>
    <property type="project" value="TreeGrafter"/>
</dbReference>
<dbReference type="GO" id="GO:0006303">
    <property type="term" value="P:double-strand break repair via nonhomologous end joining"/>
    <property type="evidence" value="ECO:0007669"/>
    <property type="project" value="TreeGrafter"/>
</dbReference>
<dbReference type="GO" id="GO:0031297">
    <property type="term" value="P:replication fork processing"/>
    <property type="evidence" value="ECO:0007669"/>
    <property type="project" value="TreeGrafter"/>
</dbReference>
<dbReference type="GO" id="GO:0000729">
    <property type="term" value="P:DNA double-strand break processing"/>
    <property type="evidence" value="ECO:0007669"/>
    <property type="project" value="TreeGrafter"/>
</dbReference>
<dbReference type="Gene3D" id="3.30.420.10">
    <property type="entry name" value="Ribonuclease H-like superfamily/Ribonuclease H"/>
    <property type="match status" value="1"/>
</dbReference>
<dbReference type="GO" id="GO:0035861">
    <property type="term" value="C:site of double-strand break"/>
    <property type="evidence" value="ECO:0007669"/>
    <property type="project" value="TreeGrafter"/>
</dbReference>
<dbReference type="GO" id="GO:0015074">
    <property type="term" value="P:DNA integration"/>
    <property type="evidence" value="ECO:0007669"/>
    <property type="project" value="TreeGrafter"/>
</dbReference>
<organism evidence="2 3">
    <name type="scientific">Euphydryas editha</name>
    <name type="common">Edith's checkerspot</name>
    <dbReference type="NCBI Taxonomy" id="104508"/>
    <lineage>
        <taxon>Eukaryota</taxon>
        <taxon>Metazoa</taxon>
        <taxon>Ecdysozoa</taxon>
        <taxon>Arthropoda</taxon>
        <taxon>Hexapoda</taxon>
        <taxon>Insecta</taxon>
        <taxon>Pterygota</taxon>
        <taxon>Neoptera</taxon>
        <taxon>Endopterygota</taxon>
        <taxon>Lepidoptera</taxon>
        <taxon>Glossata</taxon>
        <taxon>Ditrysia</taxon>
        <taxon>Papilionoidea</taxon>
        <taxon>Nymphalidae</taxon>
        <taxon>Nymphalinae</taxon>
        <taxon>Euphydryas</taxon>
    </lineage>
</organism>
<dbReference type="GO" id="GO:0003697">
    <property type="term" value="F:single-stranded DNA binding"/>
    <property type="evidence" value="ECO:0007669"/>
    <property type="project" value="TreeGrafter"/>
</dbReference>
<proteinExistence type="predicted"/>
<accession>A0AAU9TJU5</accession>
<dbReference type="InterPro" id="IPR036397">
    <property type="entry name" value="RNaseH_sf"/>
</dbReference>
<comment type="caution">
    <text evidence="2">The sequence shown here is derived from an EMBL/GenBank/DDBJ whole genome shotgun (WGS) entry which is preliminary data.</text>
</comment>
<dbReference type="GO" id="GO:0046975">
    <property type="term" value="F:histone H3K36 methyltransferase activity"/>
    <property type="evidence" value="ECO:0007669"/>
    <property type="project" value="TreeGrafter"/>
</dbReference>
<feature type="region of interest" description="Disordered" evidence="1">
    <location>
        <begin position="53"/>
        <end position="79"/>
    </location>
</feature>
<dbReference type="GO" id="GO:0042800">
    <property type="term" value="F:histone H3K4 methyltransferase activity"/>
    <property type="evidence" value="ECO:0007669"/>
    <property type="project" value="TreeGrafter"/>
</dbReference>
<evidence type="ECO:0000313" key="2">
    <source>
        <dbReference type="EMBL" id="CAH2085689.1"/>
    </source>
</evidence>
<dbReference type="GO" id="GO:0044774">
    <property type="term" value="P:mitotic DNA integrity checkpoint signaling"/>
    <property type="evidence" value="ECO:0007669"/>
    <property type="project" value="TreeGrafter"/>
</dbReference>
<dbReference type="PANTHER" id="PTHR46060">
    <property type="entry name" value="MARINER MOS1 TRANSPOSASE-LIKE PROTEIN"/>
    <property type="match status" value="1"/>
</dbReference>
<name>A0AAU9TJU5_EUPED</name>